<accession>A0A6B0TZ25</accession>
<sequence length="66" mass="6955">MVPLQSGRVPRGFAPLEIFFLLATEPCFSLGAVRSSEEAVGGTQRGDDPGITVVTNLEALGPIRGR</sequence>
<proteinExistence type="predicted"/>
<reference evidence="1" key="1">
    <citation type="submission" date="2019-12" db="EMBL/GenBank/DDBJ databases">
        <title>An insight into the sialome of adult female Ixodes ricinus ticks feeding for 6 days.</title>
        <authorList>
            <person name="Perner J."/>
            <person name="Ribeiro J.M.C."/>
        </authorList>
    </citation>
    <scope>NUCLEOTIDE SEQUENCE</scope>
    <source>
        <strain evidence="1">Semi-engorged</strain>
        <tissue evidence="1">Salivary glands</tissue>
    </source>
</reference>
<evidence type="ECO:0000313" key="1">
    <source>
        <dbReference type="EMBL" id="MXU82147.1"/>
    </source>
</evidence>
<dbReference type="EMBL" id="GIFC01000064">
    <property type="protein sequence ID" value="MXU82147.1"/>
    <property type="molecule type" value="Transcribed_RNA"/>
</dbReference>
<protein>
    <submittedName>
        <fullName evidence="1">Uncharacterized protein</fullName>
    </submittedName>
</protein>
<dbReference type="AlphaFoldDB" id="A0A6B0TZ25"/>
<name>A0A6B0TZ25_IXORI</name>
<organism evidence="1">
    <name type="scientific">Ixodes ricinus</name>
    <name type="common">Common tick</name>
    <name type="synonym">Acarus ricinus</name>
    <dbReference type="NCBI Taxonomy" id="34613"/>
    <lineage>
        <taxon>Eukaryota</taxon>
        <taxon>Metazoa</taxon>
        <taxon>Ecdysozoa</taxon>
        <taxon>Arthropoda</taxon>
        <taxon>Chelicerata</taxon>
        <taxon>Arachnida</taxon>
        <taxon>Acari</taxon>
        <taxon>Parasitiformes</taxon>
        <taxon>Ixodida</taxon>
        <taxon>Ixodoidea</taxon>
        <taxon>Ixodidae</taxon>
        <taxon>Ixodinae</taxon>
        <taxon>Ixodes</taxon>
    </lineage>
</organism>